<keyword evidence="2" id="KW-1185">Reference proteome</keyword>
<name>A0ACC0FJX2_9ERIC</name>
<evidence type="ECO:0000313" key="2">
    <source>
        <dbReference type="Proteomes" id="UP001060215"/>
    </source>
</evidence>
<evidence type="ECO:0000313" key="1">
    <source>
        <dbReference type="EMBL" id="KAI7989010.1"/>
    </source>
</evidence>
<accession>A0ACC0FJX2</accession>
<sequence length="212" mass="24042">MDHHPDRDHHDDHHHPKHMLPKIHHTSAFIWFVAVLCTVITVAVIIAGIIVFAGYIVIRPRIPFISVTYSHLDLFEYSQAGVLTTKVSITIKWQNDNAKAHASFYDAAFILSLHGFEIAKLVAPPFDVRKNSFVEFAYQVESSPIPLSPDQMDLVDMYLKKDLVKFGLIGTARTRWRVGLLGSVKFTLHLNCHLNFIKSSMNSTGLYCSSRK</sequence>
<proteinExistence type="predicted"/>
<comment type="caution">
    <text evidence="1">The sequence shown here is derived from an EMBL/GenBank/DDBJ whole genome shotgun (WGS) entry which is preliminary data.</text>
</comment>
<organism evidence="1 2">
    <name type="scientific">Camellia lanceoleosa</name>
    <dbReference type="NCBI Taxonomy" id="1840588"/>
    <lineage>
        <taxon>Eukaryota</taxon>
        <taxon>Viridiplantae</taxon>
        <taxon>Streptophyta</taxon>
        <taxon>Embryophyta</taxon>
        <taxon>Tracheophyta</taxon>
        <taxon>Spermatophyta</taxon>
        <taxon>Magnoliopsida</taxon>
        <taxon>eudicotyledons</taxon>
        <taxon>Gunneridae</taxon>
        <taxon>Pentapetalae</taxon>
        <taxon>asterids</taxon>
        <taxon>Ericales</taxon>
        <taxon>Theaceae</taxon>
        <taxon>Camellia</taxon>
    </lineage>
</organism>
<protein>
    <submittedName>
        <fullName evidence="1">Uncharacterized protein</fullName>
    </submittedName>
</protein>
<dbReference type="Proteomes" id="UP001060215">
    <property type="component" value="Chromosome 14"/>
</dbReference>
<reference evidence="1 2" key="1">
    <citation type="journal article" date="2022" name="Plant J.">
        <title>Chromosome-level genome of Camellia lanceoleosa provides a valuable resource for understanding genome evolution and self-incompatibility.</title>
        <authorList>
            <person name="Gong W."/>
            <person name="Xiao S."/>
            <person name="Wang L."/>
            <person name="Liao Z."/>
            <person name="Chang Y."/>
            <person name="Mo W."/>
            <person name="Hu G."/>
            <person name="Li W."/>
            <person name="Zhao G."/>
            <person name="Zhu H."/>
            <person name="Hu X."/>
            <person name="Ji K."/>
            <person name="Xiang X."/>
            <person name="Song Q."/>
            <person name="Yuan D."/>
            <person name="Jin S."/>
            <person name="Zhang L."/>
        </authorList>
    </citation>
    <scope>NUCLEOTIDE SEQUENCE [LARGE SCALE GENOMIC DNA]</scope>
    <source>
        <strain evidence="1">SQ_2022a</strain>
    </source>
</reference>
<dbReference type="EMBL" id="CM045771">
    <property type="protein sequence ID" value="KAI7989010.1"/>
    <property type="molecule type" value="Genomic_DNA"/>
</dbReference>
<gene>
    <name evidence="1" type="ORF">LOK49_LG13G02143</name>
</gene>